<dbReference type="InterPro" id="IPR003313">
    <property type="entry name" value="AraC-bd"/>
</dbReference>
<dbReference type="InterPro" id="IPR018060">
    <property type="entry name" value="HTH_AraC"/>
</dbReference>
<dbReference type="InterPro" id="IPR009057">
    <property type="entry name" value="Homeodomain-like_sf"/>
</dbReference>
<dbReference type="Proteomes" id="UP000194903">
    <property type="component" value="Unassembled WGS sequence"/>
</dbReference>
<dbReference type="Pfam" id="PF02311">
    <property type="entry name" value="AraC_binding"/>
    <property type="match status" value="1"/>
</dbReference>
<dbReference type="InterPro" id="IPR018062">
    <property type="entry name" value="HTH_AraC-typ_CS"/>
</dbReference>
<dbReference type="InterPro" id="IPR014710">
    <property type="entry name" value="RmlC-like_jellyroll"/>
</dbReference>
<keyword evidence="6" id="KW-1185">Reference proteome</keyword>
<dbReference type="SUPFAM" id="SSF46689">
    <property type="entry name" value="Homeodomain-like"/>
    <property type="match status" value="2"/>
</dbReference>
<dbReference type="Gene3D" id="2.60.120.10">
    <property type="entry name" value="Jelly Rolls"/>
    <property type="match status" value="1"/>
</dbReference>
<dbReference type="Pfam" id="PF12833">
    <property type="entry name" value="HTH_18"/>
    <property type="match status" value="1"/>
</dbReference>
<evidence type="ECO:0000256" key="3">
    <source>
        <dbReference type="ARBA" id="ARBA00023163"/>
    </source>
</evidence>
<dbReference type="SMART" id="SM00342">
    <property type="entry name" value="HTH_ARAC"/>
    <property type="match status" value="1"/>
</dbReference>
<dbReference type="PANTHER" id="PTHR43280:SF28">
    <property type="entry name" value="HTH-TYPE TRANSCRIPTIONAL ACTIVATOR RHAS"/>
    <property type="match status" value="1"/>
</dbReference>
<dbReference type="InterPro" id="IPR037923">
    <property type="entry name" value="HTH-like"/>
</dbReference>
<reference evidence="5 6" key="1">
    <citation type="submission" date="2017-05" db="EMBL/GenBank/DDBJ databases">
        <title>Butyricicoccus porcorum sp. nov. a butyrate-producing bacterium from the swine intestinal tract.</title>
        <authorList>
            <person name="Trachsel J."/>
            <person name="Humphrey S."/>
            <person name="Allen H.K."/>
        </authorList>
    </citation>
    <scope>NUCLEOTIDE SEQUENCE [LARGE SCALE GENOMIC DNA]</scope>
    <source>
        <strain evidence="5">BB10</strain>
    </source>
</reference>
<dbReference type="Gene3D" id="1.10.10.60">
    <property type="entry name" value="Homeodomain-like"/>
    <property type="match status" value="2"/>
</dbReference>
<keyword evidence="2" id="KW-0238">DNA-binding</keyword>
<organism evidence="5 6">
    <name type="scientific">Butyricicoccus porcorum</name>
    <dbReference type="NCBI Taxonomy" id="1945634"/>
    <lineage>
        <taxon>Bacteria</taxon>
        <taxon>Bacillati</taxon>
        <taxon>Bacillota</taxon>
        <taxon>Clostridia</taxon>
        <taxon>Eubacteriales</taxon>
        <taxon>Butyricicoccaceae</taxon>
        <taxon>Butyricicoccus</taxon>
    </lineage>
</organism>
<evidence type="ECO:0000259" key="4">
    <source>
        <dbReference type="PROSITE" id="PS01124"/>
    </source>
</evidence>
<evidence type="ECO:0000256" key="2">
    <source>
        <dbReference type="ARBA" id="ARBA00023125"/>
    </source>
</evidence>
<dbReference type="EMBL" id="NHOC01000010">
    <property type="protein sequence ID" value="OUM19804.1"/>
    <property type="molecule type" value="Genomic_DNA"/>
</dbReference>
<keyword evidence="1" id="KW-0805">Transcription regulation</keyword>
<dbReference type="GO" id="GO:0003700">
    <property type="term" value="F:DNA-binding transcription factor activity"/>
    <property type="evidence" value="ECO:0007669"/>
    <property type="project" value="InterPro"/>
</dbReference>
<evidence type="ECO:0000313" key="5">
    <source>
        <dbReference type="EMBL" id="OUM19804.1"/>
    </source>
</evidence>
<dbReference type="OrthoDB" id="9791615at2"/>
<protein>
    <recommendedName>
        <fullName evidence="4">HTH araC/xylS-type domain-containing protein</fullName>
    </recommendedName>
</protein>
<proteinExistence type="predicted"/>
<name>A0A252F1X7_9FIRM</name>
<dbReference type="RefSeq" id="WP_087021691.1">
    <property type="nucleotide sequence ID" value="NZ_CP178353.1"/>
</dbReference>
<dbReference type="SUPFAM" id="SSF51215">
    <property type="entry name" value="Regulatory protein AraC"/>
    <property type="match status" value="1"/>
</dbReference>
<dbReference type="PROSITE" id="PS00041">
    <property type="entry name" value="HTH_ARAC_FAMILY_1"/>
    <property type="match status" value="1"/>
</dbReference>
<comment type="caution">
    <text evidence="5">The sequence shown here is derived from an EMBL/GenBank/DDBJ whole genome shotgun (WGS) entry which is preliminary data.</text>
</comment>
<evidence type="ECO:0000313" key="6">
    <source>
        <dbReference type="Proteomes" id="UP000194903"/>
    </source>
</evidence>
<keyword evidence="3" id="KW-0804">Transcription</keyword>
<dbReference type="PANTHER" id="PTHR43280">
    <property type="entry name" value="ARAC-FAMILY TRANSCRIPTIONAL REGULATOR"/>
    <property type="match status" value="1"/>
</dbReference>
<gene>
    <name evidence="5" type="ORF">CBW42_11640</name>
</gene>
<accession>A0A252F1X7</accession>
<sequence length="315" mass="36767">MKKESAEYPYFDMYSRDGSNIAFECWTDCRSVGMHQHGYYELLFVGRGSCRHMYNGTETLLIQGDAVIVTEHQPHGFSLHGETVIYNCQFQLDALEAKVAEELRAGEPFLHVPDLSLHEDVRTWQDRLNERERFYQDSQLHVGYELNNSKQGVIHLSPMEFSFVNLVLQHGIEEQENPDGLGVLMKQKYLEVILLELKKAMARQNEKYHVCSKSNQKAIAEVLMYMEEHLDEALDFNEVAQNYCFSPNHFRKIFKEITGLSPVSYLNRLRILRACEYMQKDKMTIREAAEQVGIYDFNYFSRLFKKIMGCSPSRI</sequence>
<dbReference type="PROSITE" id="PS01124">
    <property type="entry name" value="HTH_ARAC_FAMILY_2"/>
    <property type="match status" value="1"/>
</dbReference>
<dbReference type="AlphaFoldDB" id="A0A252F1X7"/>
<dbReference type="GO" id="GO:0043565">
    <property type="term" value="F:sequence-specific DNA binding"/>
    <property type="evidence" value="ECO:0007669"/>
    <property type="project" value="InterPro"/>
</dbReference>
<evidence type="ECO:0000256" key="1">
    <source>
        <dbReference type="ARBA" id="ARBA00023015"/>
    </source>
</evidence>
<feature type="domain" description="HTH araC/xylS-type" evidence="4">
    <location>
        <begin position="220"/>
        <end position="315"/>
    </location>
</feature>